<feature type="binding site" evidence="10">
    <location>
        <position position="170"/>
    </location>
    <ligand>
        <name>substrate</name>
    </ligand>
</feature>
<comment type="similarity">
    <text evidence="2">Belongs to the tyrosyl-DNA phosphodiesterase family.</text>
</comment>
<dbReference type="STRING" id="155417.A0A4Q4SZD8"/>
<dbReference type="GO" id="GO:0017005">
    <property type="term" value="F:3'-tyrosyl-DNA phosphodiesterase activity"/>
    <property type="evidence" value="ECO:0007669"/>
    <property type="project" value="TreeGrafter"/>
</dbReference>
<feature type="site" description="Interaction with DNA" evidence="11">
    <location>
        <position position="473"/>
    </location>
</feature>
<gene>
    <name evidence="13" type="ORF">DL764_008940</name>
</gene>
<dbReference type="GO" id="GO:0003690">
    <property type="term" value="F:double-stranded DNA binding"/>
    <property type="evidence" value="ECO:0007669"/>
    <property type="project" value="TreeGrafter"/>
</dbReference>
<keyword evidence="4" id="KW-0227">DNA damage</keyword>
<dbReference type="PANTHER" id="PTHR12415:SF0">
    <property type="entry name" value="TYROSYL-DNA PHOSPHODIESTERASE 1"/>
    <property type="match status" value="1"/>
</dbReference>
<feature type="active site" description="Proton donor/acceptor" evidence="9">
    <location>
        <position position="439"/>
    </location>
</feature>
<reference evidence="13 14" key="1">
    <citation type="submission" date="2018-06" db="EMBL/GenBank/DDBJ databases">
        <title>Complete Genomes of Monosporascus.</title>
        <authorList>
            <person name="Robinson A.J."/>
            <person name="Natvig D.O."/>
        </authorList>
    </citation>
    <scope>NUCLEOTIDE SEQUENCE [LARGE SCALE GENOMIC DNA]</scope>
    <source>
        <strain evidence="13 14">CBS 110550</strain>
    </source>
</reference>
<dbReference type="InterPro" id="IPR010347">
    <property type="entry name" value="Tdp1"/>
</dbReference>
<comment type="caution">
    <text evidence="13">The sequence shown here is derived from an EMBL/GenBank/DDBJ whole genome shotgun (WGS) entry which is preliminary data.</text>
</comment>
<proteinExistence type="inferred from homology"/>
<evidence type="ECO:0000256" key="9">
    <source>
        <dbReference type="PIRSR" id="PIRSR610347-1"/>
    </source>
</evidence>
<evidence type="ECO:0000313" key="14">
    <source>
        <dbReference type="Proteomes" id="UP000293360"/>
    </source>
</evidence>
<keyword evidence="6" id="KW-0269">Exonuclease</keyword>
<keyword evidence="5" id="KW-0378">Hydrolase</keyword>
<sequence>MAEPPAKRRRLGDGDGEPGARGDPARVPKSLSRAVSPPTRRRKETAERVLIPSPFRLTTIRDLPQESNTDAVSLGDLLGDPLIAECWEFNYLHDVDFLMSHFDEDTRSLTKVHIVHGFWKREDPNRLFLERYHQIKAPYADDQQQQAAQYSNVKLHTAFMPEMFGTHHSKMLILIRHDDTAQVIIHTANMIAKDWTNMTNGAWISPILARSASASVSAARDSAPKIGATDAAAIGSGERFKADLLSYLRAYNAKRDVCGPLVEELRRYDFSAVRGALVASVPGKHDVDDEPQVTRWGWAAARRALRTVPCHRRQQAAGKRNAEIVAQVSSIATLGASDAWLRRTLFEALSATAAGTEKGTGEKPKPDFRVVFPTADEIRRSLDGYSSGGSIHTKVQSAQQKKQLQYLRPIFCHWANDCDKGVLQDGPARDGGRKRAAPHIKTYIRYCGGDGGRDGKDGTTGIDWALLTSANISKQAWGEAATNNGSGQIRIASWEIGLLVWPELLAGCGARMVGTFGRDLPGRDDLDGDGPLVGLRVPYNLPLQRYGDDEVPWVATASHSKPDWKGQTWEDP</sequence>
<accession>A0A4Q4SZD8</accession>
<dbReference type="SUPFAM" id="SSF56024">
    <property type="entry name" value="Phospholipase D/nuclease"/>
    <property type="match status" value="2"/>
</dbReference>
<keyword evidence="14" id="KW-1185">Reference proteome</keyword>
<organism evidence="13 14">
    <name type="scientific">Monosporascus ibericus</name>
    <dbReference type="NCBI Taxonomy" id="155417"/>
    <lineage>
        <taxon>Eukaryota</taxon>
        <taxon>Fungi</taxon>
        <taxon>Dikarya</taxon>
        <taxon>Ascomycota</taxon>
        <taxon>Pezizomycotina</taxon>
        <taxon>Sordariomycetes</taxon>
        <taxon>Xylariomycetidae</taxon>
        <taxon>Xylariales</taxon>
        <taxon>Xylariales incertae sedis</taxon>
        <taxon>Monosporascus</taxon>
    </lineage>
</organism>
<dbReference type="GO" id="GO:0004527">
    <property type="term" value="F:exonuclease activity"/>
    <property type="evidence" value="ECO:0007669"/>
    <property type="project" value="UniProtKB-KW"/>
</dbReference>
<evidence type="ECO:0000256" key="8">
    <source>
        <dbReference type="ARBA" id="ARBA00023242"/>
    </source>
</evidence>
<feature type="region of interest" description="Disordered" evidence="12">
    <location>
        <begin position="1"/>
        <end position="47"/>
    </location>
</feature>
<evidence type="ECO:0000256" key="12">
    <source>
        <dbReference type="SAM" id="MobiDB-lite"/>
    </source>
</evidence>
<evidence type="ECO:0000256" key="11">
    <source>
        <dbReference type="PIRSR" id="PIRSR610347-3"/>
    </source>
</evidence>
<dbReference type="FunFam" id="3.30.870.10:FF:000038">
    <property type="entry name" value="Probable tyrosyl-DNA phosphodiesterase"/>
    <property type="match status" value="1"/>
</dbReference>
<dbReference type="GO" id="GO:0003697">
    <property type="term" value="F:single-stranded DNA binding"/>
    <property type="evidence" value="ECO:0007669"/>
    <property type="project" value="TreeGrafter"/>
</dbReference>
<evidence type="ECO:0000256" key="2">
    <source>
        <dbReference type="ARBA" id="ARBA00010205"/>
    </source>
</evidence>
<protein>
    <recommendedName>
        <fullName evidence="15">PLD phosphodiesterase domain-containing protein</fullName>
    </recommendedName>
</protein>
<evidence type="ECO:0000256" key="7">
    <source>
        <dbReference type="ARBA" id="ARBA00023204"/>
    </source>
</evidence>
<keyword evidence="8" id="KW-0539">Nucleus</keyword>
<evidence type="ECO:0008006" key="15">
    <source>
        <dbReference type="Google" id="ProtNLM"/>
    </source>
</evidence>
<dbReference type="OrthoDB" id="47785at2759"/>
<dbReference type="Pfam" id="PF06087">
    <property type="entry name" value="Tyr-DNA_phospho"/>
    <property type="match status" value="1"/>
</dbReference>
<dbReference type="PANTHER" id="PTHR12415">
    <property type="entry name" value="TYROSYL-DNA PHOSPHODIESTERASE 1"/>
    <property type="match status" value="1"/>
</dbReference>
<keyword evidence="7" id="KW-0234">DNA repair</keyword>
<name>A0A4Q4SZD8_9PEZI</name>
<comment type="subcellular location">
    <subcellularLocation>
        <location evidence="1">Nucleus</location>
    </subcellularLocation>
</comment>
<keyword evidence="3" id="KW-0540">Nuclease</keyword>
<feature type="active site" description="Nucleophile" evidence="9">
    <location>
        <position position="168"/>
    </location>
</feature>
<evidence type="ECO:0000256" key="1">
    <source>
        <dbReference type="ARBA" id="ARBA00004123"/>
    </source>
</evidence>
<evidence type="ECO:0000256" key="5">
    <source>
        <dbReference type="ARBA" id="ARBA00022801"/>
    </source>
</evidence>
<dbReference type="GO" id="GO:0006281">
    <property type="term" value="P:DNA repair"/>
    <property type="evidence" value="ECO:0007669"/>
    <property type="project" value="UniProtKB-KW"/>
</dbReference>
<evidence type="ECO:0000313" key="13">
    <source>
        <dbReference type="EMBL" id="RYO86827.1"/>
    </source>
</evidence>
<evidence type="ECO:0000256" key="3">
    <source>
        <dbReference type="ARBA" id="ARBA00022722"/>
    </source>
</evidence>
<dbReference type="EMBL" id="QJNU01000766">
    <property type="protein sequence ID" value="RYO86827.1"/>
    <property type="molecule type" value="Genomic_DNA"/>
</dbReference>
<evidence type="ECO:0000256" key="6">
    <source>
        <dbReference type="ARBA" id="ARBA00022839"/>
    </source>
</evidence>
<dbReference type="Proteomes" id="UP000293360">
    <property type="component" value="Unassembled WGS sequence"/>
</dbReference>
<dbReference type="AlphaFoldDB" id="A0A4Q4SZD8"/>
<evidence type="ECO:0000256" key="10">
    <source>
        <dbReference type="PIRSR" id="PIRSR610347-2"/>
    </source>
</evidence>
<evidence type="ECO:0000256" key="4">
    <source>
        <dbReference type="ARBA" id="ARBA00022763"/>
    </source>
</evidence>
<dbReference type="Gene3D" id="3.30.870.10">
    <property type="entry name" value="Endonuclease Chain A"/>
    <property type="match status" value="2"/>
</dbReference>
<feature type="binding site" evidence="10">
    <location>
        <position position="441"/>
    </location>
    <ligand>
        <name>substrate</name>
    </ligand>
</feature>
<dbReference type="CDD" id="cd09123">
    <property type="entry name" value="PLDc_Tdp1_2"/>
    <property type="match status" value="1"/>
</dbReference>
<dbReference type="GO" id="GO:0005634">
    <property type="term" value="C:nucleus"/>
    <property type="evidence" value="ECO:0007669"/>
    <property type="project" value="UniProtKB-SubCell"/>
</dbReference>